<dbReference type="Proteomes" id="UP000710849">
    <property type="component" value="Unassembled WGS sequence"/>
</dbReference>
<keyword evidence="3" id="KW-1185">Reference proteome</keyword>
<dbReference type="PANTHER" id="PTHR33112:SF16">
    <property type="entry name" value="HETEROKARYON INCOMPATIBILITY DOMAIN-CONTAINING PROTEIN"/>
    <property type="match status" value="1"/>
</dbReference>
<accession>A0A9P5I8R7</accession>
<evidence type="ECO:0000259" key="1">
    <source>
        <dbReference type="Pfam" id="PF06985"/>
    </source>
</evidence>
<feature type="domain" description="Heterokaryon incompatibility" evidence="1">
    <location>
        <begin position="220"/>
        <end position="373"/>
    </location>
</feature>
<dbReference type="GeneID" id="62153217"/>
<dbReference type="Pfam" id="PF06985">
    <property type="entry name" value="HET"/>
    <property type="match status" value="1"/>
</dbReference>
<dbReference type="AlphaFoldDB" id="A0A9P5I8R7"/>
<organism evidence="2 3">
    <name type="scientific">Botrytis byssoidea</name>
    <dbReference type="NCBI Taxonomy" id="139641"/>
    <lineage>
        <taxon>Eukaryota</taxon>
        <taxon>Fungi</taxon>
        <taxon>Dikarya</taxon>
        <taxon>Ascomycota</taxon>
        <taxon>Pezizomycotina</taxon>
        <taxon>Leotiomycetes</taxon>
        <taxon>Helotiales</taxon>
        <taxon>Sclerotiniaceae</taxon>
        <taxon>Botrytis</taxon>
    </lineage>
</organism>
<sequence length="711" mass="81840">MLCKVCDRLNVTDLLKQAKAISDRNFLSDDYFYFEHHKRYDDLVTAALSGCELCLLLQRQCEDEKIEVYDQDSLVTLEQKFRILEANNRPMDLRVDIKASHLNGVQPFEKGKVFDHLTFQHWESDNIDFSLRIVFILQTSKDQPKFIDDTRIGQFIIDEDLASDANFDIARGWMNNCIVEHSESNWPSFEDKVLPSRVIDVGSEDTNPSLFATNGHRGKWIALSHCWGGRIETILITSNLQSFQKEIKMTSLPANFRDAVLITRALGFQYLWIDCLCIIQDSKYDWGIESKKMGEIYRNAVLTIAAAAAHKAADGILHTQSQTSRDMKPKLKLSKDSGSDDVVEIASSIFWHENLNNLFRSGPLQSRAWAFQERILSPRILWYGRRQIYWQCLCEFQSADGTPSDCESLPWFRDRIHPVIIQGLIFKQNHNDGSTTFSEEELSEINFEYQTMVKDYCTRTMSYPNDKLPAFSGVAALLHEGIGGHYLVGIWSKFFRENLLWQTPMGNAPRTVQYRAPSWSWAVMDGSSGTVKYAHIVVETLTLKLIHLGQYRNPSNKTDFFLRDWVESTGLSSLSPHIPPKHYPSEIPRGKESEIASINIETSYRHAKLRTHYRLNWDEKTPNWLAISPLKYKVMLVGLDQRSKKYRDSTSVLVSLSCLKCLILQEDPEDAKVCRRVGQADLSFLCREAEKPDLAGWLASDWWERETLKLI</sequence>
<comment type="caution">
    <text evidence="2">The sequence shown here is derived from an EMBL/GenBank/DDBJ whole genome shotgun (WGS) entry which is preliminary data.</text>
</comment>
<dbReference type="InterPro" id="IPR010730">
    <property type="entry name" value="HET"/>
</dbReference>
<dbReference type="RefSeq" id="XP_038728850.1">
    <property type="nucleotide sequence ID" value="XM_038880144.1"/>
</dbReference>
<gene>
    <name evidence="2" type="ORF">EAE97_009629</name>
</gene>
<evidence type="ECO:0000313" key="2">
    <source>
        <dbReference type="EMBL" id="KAF7928787.1"/>
    </source>
</evidence>
<dbReference type="PANTHER" id="PTHR33112">
    <property type="entry name" value="DOMAIN PROTEIN, PUTATIVE-RELATED"/>
    <property type="match status" value="1"/>
</dbReference>
<name>A0A9P5I8R7_9HELO</name>
<proteinExistence type="predicted"/>
<dbReference type="EMBL" id="RCSW01000023">
    <property type="protein sequence ID" value="KAF7928787.1"/>
    <property type="molecule type" value="Genomic_DNA"/>
</dbReference>
<protein>
    <recommendedName>
        <fullName evidence="1">Heterokaryon incompatibility domain-containing protein</fullName>
    </recommendedName>
</protein>
<reference evidence="2 3" key="1">
    <citation type="journal article" date="2020" name="Genome Biol. Evol.">
        <title>Comparative genomics of Sclerotiniaceae.</title>
        <authorList>
            <person name="Valero Jimenez C.A."/>
            <person name="Steentjes M."/>
            <person name="Scholten O.E."/>
            <person name="Van Kan J.A.L."/>
        </authorList>
    </citation>
    <scope>NUCLEOTIDE SEQUENCE [LARGE SCALE GENOMIC DNA]</scope>
    <source>
        <strain evidence="2 3">MUCL 94</strain>
    </source>
</reference>
<evidence type="ECO:0000313" key="3">
    <source>
        <dbReference type="Proteomes" id="UP000710849"/>
    </source>
</evidence>